<feature type="compositionally biased region" description="Low complexity" evidence="1">
    <location>
        <begin position="208"/>
        <end position="232"/>
    </location>
</feature>
<evidence type="ECO:0000313" key="2">
    <source>
        <dbReference type="EMBL" id="EPS96071.1"/>
    </source>
</evidence>
<dbReference type="OrthoDB" id="2729829at2759"/>
<proteinExistence type="predicted"/>
<feature type="region of interest" description="Disordered" evidence="1">
    <location>
        <begin position="168"/>
        <end position="240"/>
    </location>
</feature>
<dbReference type="AlphaFoldDB" id="S8DS41"/>
<evidence type="ECO:0000313" key="3">
    <source>
        <dbReference type="Proteomes" id="UP000015241"/>
    </source>
</evidence>
<name>S8DS41_FOMSC</name>
<feature type="compositionally biased region" description="Basic and acidic residues" evidence="1">
    <location>
        <begin position="181"/>
        <end position="207"/>
    </location>
</feature>
<sequence>MLSTIKSRFTSEPQIQASALPALLAAWPSETAPPRFLGKPKKDLPVDDWLAKVAEACVASGIPHKLWHEVARHFMSDDARRRVEEVEKVMQTAFGHTWGWKWSSFGVALKNIAGNVDRKKTEAVKVQRKSDSWWIIGRGGAKGTEVKTKEPLPTPSFLARLTLRAGTQTACAPPPASGSKGKKDPLPKSKNPKDSACNSKDKKDSASKSKLLKAQPTTSSTSTTATAAKPSKTAPPPTEPLATRVAVTLRLRDPPPPPPTTLIAQVPAWLLAASEAIFAMTPDSGGAMSILAAVLITVGSIPALPGVAAGSTATALGAAAVGLGTILRERAITAADNQEK</sequence>
<dbReference type="STRING" id="743788.S8DS41"/>
<gene>
    <name evidence="2" type="ORF">FOMPIDRAFT_1053630</name>
</gene>
<dbReference type="InParanoid" id="S8DS41"/>
<accession>S8DS41</accession>
<organism evidence="2 3">
    <name type="scientific">Fomitopsis schrenkii</name>
    <name type="common">Brown rot fungus</name>
    <dbReference type="NCBI Taxonomy" id="2126942"/>
    <lineage>
        <taxon>Eukaryota</taxon>
        <taxon>Fungi</taxon>
        <taxon>Dikarya</taxon>
        <taxon>Basidiomycota</taxon>
        <taxon>Agaricomycotina</taxon>
        <taxon>Agaricomycetes</taxon>
        <taxon>Polyporales</taxon>
        <taxon>Fomitopsis</taxon>
    </lineage>
</organism>
<dbReference type="EMBL" id="KE504195">
    <property type="protein sequence ID" value="EPS96071.1"/>
    <property type="molecule type" value="Genomic_DNA"/>
</dbReference>
<evidence type="ECO:0000256" key="1">
    <source>
        <dbReference type="SAM" id="MobiDB-lite"/>
    </source>
</evidence>
<protein>
    <submittedName>
        <fullName evidence="2">Uncharacterized protein</fullName>
    </submittedName>
</protein>
<dbReference type="Proteomes" id="UP000015241">
    <property type="component" value="Unassembled WGS sequence"/>
</dbReference>
<keyword evidence="3" id="KW-1185">Reference proteome</keyword>
<dbReference type="HOGENOM" id="CLU_074149_0_0_1"/>
<reference evidence="2 3" key="1">
    <citation type="journal article" date="2012" name="Science">
        <title>The Paleozoic origin of enzymatic lignin decomposition reconstructed from 31 fungal genomes.</title>
        <authorList>
            <person name="Floudas D."/>
            <person name="Binder M."/>
            <person name="Riley R."/>
            <person name="Barry K."/>
            <person name="Blanchette R.A."/>
            <person name="Henrissat B."/>
            <person name="Martinez A.T."/>
            <person name="Otillar R."/>
            <person name="Spatafora J.W."/>
            <person name="Yadav J.S."/>
            <person name="Aerts A."/>
            <person name="Benoit I."/>
            <person name="Boyd A."/>
            <person name="Carlson A."/>
            <person name="Copeland A."/>
            <person name="Coutinho P.M."/>
            <person name="de Vries R.P."/>
            <person name="Ferreira P."/>
            <person name="Findley K."/>
            <person name="Foster B."/>
            <person name="Gaskell J."/>
            <person name="Glotzer D."/>
            <person name="Gorecki P."/>
            <person name="Heitman J."/>
            <person name="Hesse C."/>
            <person name="Hori C."/>
            <person name="Igarashi K."/>
            <person name="Jurgens J.A."/>
            <person name="Kallen N."/>
            <person name="Kersten P."/>
            <person name="Kohler A."/>
            <person name="Kuees U."/>
            <person name="Kumar T.K.A."/>
            <person name="Kuo A."/>
            <person name="LaButti K."/>
            <person name="Larrondo L.F."/>
            <person name="Lindquist E."/>
            <person name="Ling A."/>
            <person name="Lombard V."/>
            <person name="Lucas S."/>
            <person name="Lundell T."/>
            <person name="Martin R."/>
            <person name="McLaughlin D.J."/>
            <person name="Morgenstern I."/>
            <person name="Morin E."/>
            <person name="Murat C."/>
            <person name="Nagy L.G."/>
            <person name="Nolan M."/>
            <person name="Ohm R.A."/>
            <person name="Patyshakuliyeva A."/>
            <person name="Rokas A."/>
            <person name="Ruiz-Duenas F.J."/>
            <person name="Sabat G."/>
            <person name="Salamov A."/>
            <person name="Samejima M."/>
            <person name="Schmutz J."/>
            <person name="Slot J.C."/>
            <person name="St John F."/>
            <person name="Stenlid J."/>
            <person name="Sun H."/>
            <person name="Sun S."/>
            <person name="Syed K."/>
            <person name="Tsang A."/>
            <person name="Wiebenga A."/>
            <person name="Young D."/>
            <person name="Pisabarro A."/>
            <person name="Eastwood D.C."/>
            <person name="Martin F."/>
            <person name="Cullen D."/>
            <person name="Grigoriev I.V."/>
            <person name="Hibbett D.S."/>
        </authorList>
    </citation>
    <scope>NUCLEOTIDE SEQUENCE</scope>
    <source>
        <strain evidence="3">FP-58527</strain>
    </source>
</reference>
<dbReference type="eggNOG" id="ENOG502SJGX">
    <property type="taxonomic scope" value="Eukaryota"/>
</dbReference>